<dbReference type="EMBL" id="CM034408">
    <property type="protein sequence ID" value="KAJ0172245.1"/>
    <property type="molecule type" value="Genomic_DNA"/>
</dbReference>
<reference evidence="1 2" key="1">
    <citation type="journal article" date="2021" name="Front. Genet.">
        <title>Chromosome-Level Genome Assembly Reveals Significant Gene Expansion in the Toll and IMD Signaling Pathways of Dendrolimus kikuchii.</title>
        <authorList>
            <person name="Zhou J."/>
            <person name="Wu P."/>
            <person name="Xiong Z."/>
            <person name="Liu N."/>
            <person name="Zhao N."/>
            <person name="Ji M."/>
            <person name="Qiu Y."/>
            <person name="Yang B."/>
        </authorList>
    </citation>
    <scope>NUCLEOTIDE SEQUENCE [LARGE SCALE GENOMIC DNA]</scope>
    <source>
        <strain evidence="1">Ann1</strain>
    </source>
</reference>
<dbReference type="Proteomes" id="UP000824533">
    <property type="component" value="Linkage Group LG22"/>
</dbReference>
<keyword evidence="2" id="KW-1185">Reference proteome</keyword>
<evidence type="ECO:0000313" key="1">
    <source>
        <dbReference type="EMBL" id="KAJ0172245.1"/>
    </source>
</evidence>
<gene>
    <name evidence="1" type="ORF">K1T71_012218</name>
</gene>
<comment type="caution">
    <text evidence="1">The sequence shown here is derived from an EMBL/GenBank/DDBJ whole genome shotgun (WGS) entry which is preliminary data.</text>
</comment>
<proteinExistence type="predicted"/>
<name>A0ACC1CKZ7_9NEOP</name>
<organism evidence="1 2">
    <name type="scientific">Dendrolimus kikuchii</name>
    <dbReference type="NCBI Taxonomy" id="765133"/>
    <lineage>
        <taxon>Eukaryota</taxon>
        <taxon>Metazoa</taxon>
        <taxon>Ecdysozoa</taxon>
        <taxon>Arthropoda</taxon>
        <taxon>Hexapoda</taxon>
        <taxon>Insecta</taxon>
        <taxon>Pterygota</taxon>
        <taxon>Neoptera</taxon>
        <taxon>Endopterygota</taxon>
        <taxon>Lepidoptera</taxon>
        <taxon>Glossata</taxon>
        <taxon>Ditrysia</taxon>
        <taxon>Bombycoidea</taxon>
        <taxon>Lasiocampidae</taxon>
        <taxon>Dendrolimus</taxon>
    </lineage>
</organism>
<protein>
    <submittedName>
        <fullName evidence="1">Uncharacterized protein</fullName>
    </submittedName>
</protein>
<evidence type="ECO:0000313" key="2">
    <source>
        <dbReference type="Proteomes" id="UP000824533"/>
    </source>
</evidence>
<sequence>MANEEHKYLAQYLKDVHANLRKLTSQLGDETAWTVHCNNEEVLKTYAKCMQKLADTYWHNNCTNDNNAATSRIKWTIDLCHKYFNDKTYLVQREKEIKIVEKINFESRHEVEHFVQPYKLIDVGSCFNPFKDYSFLTVLAIDLCPANETVLRCDFLKVPVGIETIINGHNIEQLSYNSFEIVTFCFVLEYIPSSDLRIRACKKAYEILKPGGLLIINTPDSKHVGANCKIMKCWQYALACMGFTRIKYEKLKHMHCMGFRKTLHKEVAIRWAALHKEPYMEYAIHIPQDFNNEVETDLPTSDIVISVDEFKELPFSE</sequence>
<accession>A0ACC1CKZ7</accession>